<dbReference type="PANTHER" id="PTHR33175">
    <property type="entry name" value="DNA-BINDING PROTEIN HU"/>
    <property type="match status" value="1"/>
</dbReference>
<dbReference type="Gene3D" id="4.10.520.10">
    <property type="entry name" value="IHF-like DNA-binding proteins"/>
    <property type="match status" value="1"/>
</dbReference>
<proteinExistence type="inferred from homology"/>
<evidence type="ECO:0000256" key="3">
    <source>
        <dbReference type="RuleBase" id="RU003939"/>
    </source>
</evidence>
<sequence length="92" mass="9722">MNKGQLISAVNDIVQDRATSELAVNAVIAVVKEALANGDEVAIAKFGRLKVVTRNARAARNPSTGERIHVPAKQVVKFQMGSELDAAVNPTA</sequence>
<dbReference type="AlphaFoldDB" id="A0A2W2DIR3"/>
<reference evidence="4 5" key="1">
    <citation type="submission" date="2018-01" db="EMBL/GenBank/DDBJ databases">
        <title>Draft genome sequence of Nonomuraea sp. KC333.</title>
        <authorList>
            <person name="Sahin N."/>
            <person name="Saygin H."/>
            <person name="Ay H."/>
        </authorList>
    </citation>
    <scope>NUCLEOTIDE SEQUENCE [LARGE SCALE GENOMIC DNA]</scope>
    <source>
        <strain evidence="4 5">KC333</strain>
    </source>
</reference>
<evidence type="ECO:0000256" key="1">
    <source>
        <dbReference type="ARBA" id="ARBA00023067"/>
    </source>
</evidence>
<dbReference type="EMBL" id="POUD01000408">
    <property type="protein sequence ID" value="PZG03839.1"/>
    <property type="molecule type" value="Genomic_DNA"/>
</dbReference>
<dbReference type="GO" id="GO:0005829">
    <property type="term" value="C:cytosol"/>
    <property type="evidence" value="ECO:0007669"/>
    <property type="project" value="TreeGrafter"/>
</dbReference>
<comment type="caution">
    <text evidence="4">The sequence shown here is derived from an EMBL/GenBank/DDBJ whole genome shotgun (WGS) entry which is preliminary data.</text>
</comment>
<gene>
    <name evidence="4" type="ORF">C1J01_45430</name>
</gene>
<dbReference type="Pfam" id="PF00216">
    <property type="entry name" value="Bac_DNA_binding"/>
    <property type="match status" value="1"/>
</dbReference>
<keyword evidence="2 4" id="KW-0238">DNA-binding</keyword>
<evidence type="ECO:0000256" key="2">
    <source>
        <dbReference type="ARBA" id="ARBA00023125"/>
    </source>
</evidence>
<dbReference type="GO" id="GO:0030261">
    <property type="term" value="P:chromosome condensation"/>
    <property type="evidence" value="ECO:0007669"/>
    <property type="project" value="UniProtKB-KW"/>
</dbReference>
<organism evidence="4 5">
    <name type="scientific">Nonomuraea aridisoli</name>
    <dbReference type="NCBI Taxonomy" id="2070368"/>
    <lineage>
        <taxon>Bacteria</taxon>
        <taxon>Bacillati</taxon>
        <taxon>Actinomycetota</taxon>
        <taxon>Actinomycetes</taxon>
        <taxon>Streptosporangiales</taxon>
        <taxon>Streptosporangiaceae</taxon>
        <taxon>Nonomuraea</taxon>
    </lineage>
</organism>
<comment type="similarity">
    <text evidence="3">Belongs to the bacterial histone-like protein family.</text>
</comment>
<dbReference type="GO" id="GO:0003677">
    <property type="term" value="F:DNA binding"/>
    <property type="evidence" value="ECO:0007669"/>
    <property type="project" value="UniProtKB-KW"/>
</dbReference>
<dbReference type="Proteomes" id="UP000249304">
    <property type="component" value="Unassembled WGS sequence"/>
</dbReference>
<keyword evidence="5" id="KW-1185">Reference proteome</keyword>
<dbReference type="CDD" id="cd13831">
    <property type="entry name" value="HU"/>
    <property type="match status" value="1"/>
</dbReference>
<name>A0A2W2DIR3_9ACTN</name>
<evidence type="ECO:0000313" key="4">
    <source>
        <dbReference type="EMBL" id="PZG03839.1"/>
    </source>
</evidence>
<protein>
    <submittedName>
        <fullName evidence="4">DNA-binding protein</fullName>
    </submittedName>
</protein>
<dbReference type="OrthoDB" id="9799835at2"/>
<dbReference type="InterPro" id="IPR010992">
    <property type="entry name" value="IHF-like_DNA-bd_dom_sf"/>
</dbReference>
<evidence type="ECO:0000313" key="5">
    <source>
        <dbReference type="Proteomes" id="UP000249304"/>
    </source>
</evidence>
<dbReference type="RefSeq" id="WP_111185223.1">
    <property type="nucleotide sequence ID" value="NZ_POUD01000408.1"/>
</dbReference>
<dbReference type="InterPro" id="IPR000119">
    <property type="entry name" value="Hist_DNA-bd"/>
</dbReference>
<dbReference type="SUPFAM" id="SSF47729">
    <property type="entry name" value="IHF-like DNA-binding proteins"/>
    <property type="match status" value="1"/>
</dbReference>
<dbReference type="InterPro" id="IPR020816">
    <property type="entry name" value="Histone-like_DNA-bd_CS"/>
</dbReference>
<dbReference type="PANTHER" id="PTHR33175:SF3">
    <property type="entry name" value="DNA-BINDING PROTEIN HU-BETA"/>
    <property type="match status" value="1"/>
</dbReference>
<accession>A0A2W2DIR3</accession>
<dbReference type="PRINTS" id="PR01727">
    <property type="entry name" value="DNABINDINGHU"/>
</dbReference>
<dbReference type="GO" id="GO:0030527">
    <property type="term" value="F:structural constituent of chromatin"/>
    <property type="evidence" value="ECO:0007669"/>
    <property type="project" value="InterPro"/>
</dbReference>
<keyword evidence="1" id="KW-0226">DNA condensation</keyword>
<dbReference type="SMART" id="SM00411">
    <property type="entry name" value="BHL"/>
    <property type="match status" value="1"/>
</dbReference>
<dbReference type="PROSITE" id="PS00045">
    <property type="entry name" value="HISTONE_LIKE"/>
    <property type="match status" value="1"/>
</dbReference>